<keyword evidence="3" id="KW-1185">Reference proteome</keyword>
<dbReference type="EMBL" id="QRBI01000151">
    <property type="protein sequence ID" value="RMB98956.1"/>
    <property type="molecule type" value="Genomic_DNA"/>
</dbReference>
<protein>
    <submittedName>
        <fullName evidence="2">Uncharacterized protein</fullName>
    </submittedName>
</protein>
<proteinExistence type="predicted"/>
<evidence type="ECO:0000313" key="2">
    <source>
        <dbReference type="EMBL" id="RMB98956.1"/>
    </source>
</evidence>
<name>A0A3M0JVH9_HIRRU</name>
<gene>
    <name evidence="2" type="ORF">DUI87_24501</name>
</gene>
<reference evidence="2 3" key="1">
    <citation type="submission" date="2018-07" db="EMBL/GenBank/DDBJ databases">
        <title>A high quality draft genome assembly of the barn swallow (H. rustica rustica).</title>
        <authorList>
            <person name="Formenti G."/>
            <person name="Chiara M."/>
            <person name="Poveda L."/>
            <person name="Francoijs K.-J."/>
            <person name="Bonisoli-Alquati A."/>
            <person name="Canova L."/>
            <person name="Gianfranceschi L."/>
            <person name="Horner D.S."/>
            <person name="Saino N."/>
        </authorList>
    </citation>
    <scope>NUCLEOTIDE SEQUENCE [LARGE SCALE GENOMIC DNA]</scope>
    <source>
        <strain evidence="2">Chelidonia</strain>
        <tissue evidence="2">Blood</tissue>
    </source>
</reference>
<evidence type="ECO:0000313" key="3">
    <source>
        <dbReference type="Proteomes" id="UP000269221"/>
    </source>
</evidence>
<sequence>MSRTTYWTPRGQEHITTTGPSEEDQTLLQDHHSNSTTSATPTALQPPFNGTATTTLTNSIRLLFDAWEGFCSVRRPIKGTEEKGAIAKMDDFKSADGPMTTGQK</sequence>
<accession>A0A3M0JVH9</accession>
<feature type="region of interest" description="Disordered" evidence="1">
    <location>
        <begin position="1"/>
        <end position="52"/>
    </location>
</feature>
<organism evidence="2 3">
    <name type="scientific">Hirundo rustica rustica</name>
    <dbReference type="NCBI Taxonomy" id="333673"/>
    <lineage>
        <taxon>Eukaryota</taxon>
        <taxon>Metazoa</taxon>
        <taxon>Chordata</taxon>
        <taxon>Craniata</taxon>
        <taxon>Vertebrata</taxon>
        <taxon>Euteleostomi</taxon>
        <taxon>Archelosauria</taxon>
        <taxon>Archosauria</taxon>
        <taxon>Dinosauria</taxon>
        <taxon>Saurischia</taxon>
        <taxon>Theropoda</taxon>
        <taxon>Coelurosauria</taxon>
        <taxon>Aves</taxon>
        <taxon>Neognathae</taxon>
        <taxon>Neoaves</taxon>
        <taxon>Telluraves</taxon>
        <taxon>Australaves</taxon>
        <taxon>Passeriformes</taxon>
        <taxon>Sylvioidea</taxon>
        <taxon>Hirundinidae</taxon>
        <taxon>Hirundo</taxon>
    </lineage>
</organism>
<comment type="caution">
    <text evidence="2">The sequence shown here is derived from an EMBL/GenBank/DDBJ whole genome shotgun (WGS) entry which is preliminary data.</text>
</comment>
<feature type="compositionally biased region" description="Polar residues" evidence="1">
    <location>
        <begin position="34"/>
        <end position="52"/>
    </location>
</feature>
<dbReference type="AlphaFoldDB" id="A0A3M0JVH9"/>
<dbReference type="Proteomes" id="UP000269221">
    <property type="component" value="Unassembled WGS sequence"/>
</dbReference>
<evidence type="ECO:0000256" key="1">
    <source>
        <dbReference type="SAM" id="MobiDB-lite"/>
    </source>
</evidence>